<dbReference type="GO" id="GO:0071555">
    <property type="term" value="P:cell wall organization"/>
    <property type="evidence" value="ECO:0007669"/>
    <property type="project" value="UniProtKB-KW"/>
</dbReference>
<dbReference type="GO" id="GO:0008716">
    <property type="term" value="F:D-alanine-D-alanine ligase activity"/>
    <property type="evidence" value="ECO:0007669"/>
    <property type="project" value="InterPro"/>
</dbReference>
<sequence>MKVVAILMGGYDGEREISMQRGNFVFQHIDTTVYKPVKAYILPEGWYVEIDDEKIEIDRSDFSFLMDGHSKKIELCYNTIHGTPGEDGYLQAYFDLLGVSYTGCDAYVSALTFNKSDCNLILKGHGQLVPNAITLKKENRGKYTYDAFAEELGPTFMVKACRSGSSLGVSKVNEAKDFVGALDSAFAVDNLAVAESFIKGTEVSVGAFRDLDGLTNIMEPTEIVTHNDFFDFEAKYKGASEEITPARIAAEERALVQQKTKEIYDLLNISGIARIDFIIRDGLPHFIEVNTTPGLSPQSIFPQQARHAGLDLSINNRRKKT</sequence>
<evidence type="ECO:0000256" key="4">
    <source>
        <dbReference type="ARBA" id="ARBA00022598"/>
    </source>
</evidence>
<dbReference type="PIRSF" id="PIRSF039102">
    <property type="entry name" value="Ddl/VanB"/>
    <property type="match status" value="1"/>
</dbReference>
<evidence type="ECO:0000256" key="7">
    <source>
        <dbReference type="ARBA" id="ARBA00022960"/>
    </source>
</evidence>
<keyword evidence="4" id="KW-0436">Ligase</keyword>
<dbReference type="PROSITE" id="PS50975">
    <property type="entry name" value="ATP_GRASP"/>
    <property type="match status" value="1"/>
</dbReference>
<proteinExistence type="inferred from homology"/>
<evidence type="ECO:0000256" key="6">
    <source>
        <dbReference type="ARBA" id="ARBA00022840"/>
    </source>
</evidence>
<dbReference type="InterPro" id="IPR005905">
    <property type="entry name" value="D_ala_D_ala"/>
</dbReference>
<organism evidence="10">
    <name type="scientific">Cyprideis torosa</name>
    <dbReference type="NCBI Taxonomy" id="163714"/>
    <lineage>
        <taxon>Eukaryota</taxon>
        <taxon>Metazoa</taxon>
        <taxon>Ecdysozoa</taxon>
        <taxon>Arthropoda</taxon>
        <taxon>Crustacea</taxon>
        <taxon>Oligostraca</taxon>
        <taxon>Ostracoda</taxon>
        <taxon>Podocopa</taxon>
        <taxon>Podocopida</taxon>
        <taxon>Cytherocopina</taxon>
        <taxon>Cytheroidea</taxon>
        <taxon>Cytherideidae</taxon>
        <taxon>Cyprideis</taxon>
    </lineage>
</organism>
<dbReference type="PROSITE" id="PS00843">
    <property type="entry name" value="DALA_DALA_LIGASE_1"/>
    <property type="match status" value="1"/>
</dbReference>
<dbReference type="Gene3D" id="3.30.470.20">
    <property type="entry name" value="ATP-grasp fold, B domain"/>
    <property type="match status" value="1"/>
</dbReference>
<evidence type="ECO:0000256" key="2">
    <source>
        <dbReference type="ARBA" id="ARBA00010871"/>
    </source>
</evidence>
<dbReference type="SUPFAM" id="SSF56059">
    <property type="entry name" value="Glutathione synthetase ATP-binding domain-like"/>
    <property type="match status" value="1"/>
</dbReference>
<dbReference type="InterPro" id="IPR011761">
    <property type="entry name" value="ATP-grasp"/>
</dbReference>
<dbReference type="SUPFAM" id="SSF52440">
    <property type="entry name" value="PreATP-grasp domain"/>
    <property type="match status" value="1"/>
</dbReference>
<evidence type="ECO:0000256" key="9">
    <source>
        <dbReference type="ARBA" id="ARBA00023316"/>
    </source>
</evidence>
<dbReference type="Pfam" id="PF01820">
    <property type="entry name" value="Dala_Dala_lig_N"/>
    <property type="match status" value="1"/>
</dbReference>
<keyword evidence="3" id="KW-0963">Cytoplasm</keyword>
<dbReference type="InterPro" id="IPR013815">
    <property type="entry name" value="ATP_grasp_subdomain_1"/>
</dbReference>
<keyword evidence="9" id="KW-0961">Cell wall biogenesis/degradation</keyword>
<keyword evidence="7" id="KW-0133">Cell shape</keyword>
<accession>A0A7R8WYS2</accession>
<evidence type="ECO:0000256" key="8">
    <source>
        <dbReference type="ARBA" id="ARBA00022984"/>
    </source>
</evidence>
<dbReference type="GO" id="GO:0008360">
    <property type="term" value="P:regulation of cell shape"/>
    <property type="evidence" value="ECO:0007669"/>
    <property type="project" value="UniProtKB-KW"/>
</dbReference>
<dbReference type="EMBL" id="OB682330">
    <property type="protein sequence ID" value="CAD7236844.1"/>
    <property type="molecule type" value="Genomic_DNA"/>
</dbReference>
<dbReference type="PANTHER" id="PTHR23132:SF23">
    <property type="entry name" value="D-ALANINE--D-ALANINE LIGASE B"/>
    <property type="match status" value="1"/>
</dbReference>
<keyword evidence="6" id="KW-0067">ATP-binding</keyword>
<keyword evidence="8" id="KW-0573">Peptidoglycan synthesis</keyword>
<dbReference type="PANTHER" id="PTHR23132">
    <property type="entry name" value="D-ALANINE--D-ALANINE LIGASE"/>
    <property type="match status" value="1"/>
</dbReference>
<dbReference type="OrthoDB" id="7679175at2759"/>
<dbReference type="Gene3D" id="3.30.1490.20">
    <property type="entry name" value="ATP-grasp fold, A domain"/>
    <property type="match status" value="1"/>
</dbReference>
<comment type="subcellular location">
    <subcellularLocation>
        <location evidence="1">Cytoplasm</location>
    </subcellularLocation>
</comment>
<dbReference type="AlphaFoldDB" id="A0A7R8WYS2"/>
<dbReference type="Gene3D" id="3.40.50.20">
    <property type="match status" value="1"/>
</dbReference>
<reference evidence="10" key="1">
    <citation type="submission" date="2020-11" db="EMBL/GenBank/DDBJ databases">
        <authorList>
            <person name="Tran Van P."/>
        </authorList>
    </citation>
    <scope>NUCLEOTIDE SEQUENCE</scope>
</reference>
<comment type="similarity">
    <text evidence="2">Belongs to the D-alanine--D-alanine ligase family.</text>
</comment>
<dbReference type="GO" id="GO:0005524">
    <property type="term" value="F:ATP binding"/>
    <property type="evidence" value="ECO:0007669"/>
    <property type="project" value="UniProtKB-UniRule"/>
</dbReference>
<keyword evidence="5" id="KW-0547">Nucleotide-binding</keyword>
<evidence type="ECO:0000256" key="5">
    <source>
        <dbReference type="ARBA" id="ARBA00022741"/>
    </source>
</evidence>
<dbReference type="InterPro" id="IPR011095">
    <property type="entry name" value="Dala_Dala_lig_C"/>
</dbReference>
<dbReference type="GO" id="GO:0005737">
    <property type="term" value="C:cytoplasm"/>
    <property type="evidence" value="ECO:0007669"/>
    <property type="project" value="UniProtKB-SubCell"/>
</dbReference>
<dbReference type="InterPro" id="IPR016185">
    <property type="entry name" value="PreATP-grasp_dom_sf"/>
</dbReference>
<evidence type="ECO:0000256" key="3">
    <source>
        <dbReference type="ARBA" id="ARBA00022490"/>
    </source>
</evidence>
<dbReference type="Pfam" id="PF07478">
    <property type="entry name" value="Dala_Dala_lig_C"/>
    <property type="match status" value="1"/>
</dbReference>
<gene>
    <name evidence="10" type="ORF">CTOB1V02_LOCUS14659</name>
</gene>
<name>A0A7R8WYS2_9CRUS</name>
<protein>
    <submittedName>
        <fullName evidence="10">Uncharacterized protein</fullName>
    </submittedName>
</protein>
<dbReference type="PROSITE" id="PS00844">
    <property type="entry name" value="DALA_DALA_LIGASE_2"/>
    <property type="match status" value="1"/>
</dbReference>
<dbReference type="InterPro" id="IPR000291">
    <property type="entry name" value="D-Ala_lig_Van_CS"/>
</dbReference>
<evidence type="ECO:0000313" key="10">
    <source>
        <dbReference type="EMBL" id="CAD7236844.1"/>
    </source>
</evidence>
<dbReference type="GO" id="GO:0046872">
    <property type="term" value="F:metal ion binding"/>
    <property type="evidence" value="ECO:0007669"/>
    <property type="project" value="InterPro"/>
</dbReference>
<evidence type="ECO:0000256" key="1">
    <source>
        <dbReference type="ARBA" id="ARBA00004496"/>
    </source>
</evidence>
<dbReference type="InterPro" id="IPR011127">
    <property type="entry name" value="Dala_Dala_lig_N"/>
</dbReference>